<dbReference type="Gene3D" id="1.10.390.10">
    <property type="entry name" value="Neutral Protease Domain 2"/>
    <property type="match status" value="1"/>
</dbReference>
<dbReference type="Pfam" id="PF01433">
    <property type="entry name" value="Peptidase_M1"/>
    <property type="match status" value="1"/>
</dbReference>
<organism evidence="3 4">
    <name type="scientific">Pendulispora brunnea</name>
    <dbReference type="NCBI Taxonomy" id="2905690"/>
    <lineage>
        <taxon>Bacteria</taxon>
        <taxon>Pseudomonadati</taxon>
        <taxon>Myxococcota</taxon>
        <taxon>Myxococcia</taxon>
        <taxon>Myxococcales</taxon>
        <taxon>Sorangiineae</taxon>
        <taxon>Pendulisporaceae</taxon>
        <taxon>Pendulispora</taxon>
    </lineage>
</organism>
<dbReference type="RefSeq" id="WP_394846192.1">
    <property type="nucleotide sequence ID" value="NZ_CP089982.1"/>
</dbReference>
<proteinExistence type="predicted"/>
<dbReference type="EMBL" id="CP089982">
    <property type="protein sequence ID" value="WXA95586.1"/>
    <property type="molecule type" value="Genomic_DNA"/>
</dbReference>
<feature type="domain" description="Peptidase M1 membrane alanine aminopeptidase" evidence="2">
    <location>
        <begin position="278"/>
        <end position="432"/>
    </location>
</feature>
<dbReference type="PANTHER" id="PTHR45726:SF3">
    <property type="entry name" value="LEUKOTRIENE A-4 HYDROLASE"/>
    <property type="match status" value="1"/>
</dbReference>
<dbReference type="PANTHER" id="PTHR45726">
    <property type="entry name" value="LEUKOTRIENE A-4 HYDROLASE"/>
    <property type="match status" value="1"/>
</dbReference>
<evidence type="ECO:0000313" key="3">
    <source>
        <dbReference type="EMBL" id="WXA95586.1"/>
    </source>
</evidence>
<sequence>MRWYILACLALSAAGCDAGGPAVEGESSRAALDDTAPVENWDYDLRETSLSLDLSNLTATATIEIGPNLRGSASFEIGDLDIRSVRDRRGPLAYVIDGKKLHVKVPRSALATTFEVAYAFKPHTQFDGWDPGAGLTFLWPYFCGNLFPCKSSPADGVEFRMSVTGAPAGKKVIYPSHIPNDAPSYMPAVAVGDFTEVDLGRTLFGTQVKAWHLPGQEEVTAKGTAHLRGVFEFYEKTYGRYTFGDVAGSVSANWGPGAYGGMEHHPYWHVSSGSFDSEEVHAHEAAHGWYGNGVRIACWEDFVLSEGSATYLAAHALKKQGVDIWPQYDCRLKARCDADQAHSPNTVALPDNTCNQIDIFNHPIWSGVPYYKGAHFYRKVAELIGEERLDRAFAEFYGRYHNRDARMQDFLRVIERYAGAKAGDVEALATGWLRSFECPADWQTLCPNGP</sequence>
<protein>
    <submittedName>
        <fullName evidence="3">Peptidase M1</fullName>
    </submittedName>
</protein>
<gene>
    <name evidence="3" type="ORF">LZC95_01855</name>
</gene>
<evidence type="ECO:0000259" key="2">
    <source>
        <dbReference type="Pfam" id="PF01433"/>
    </source>
</evidence>
<dbReference type="SUPFAM" id="SSF55486">
    <property type="entry name" value="Metalloproteases ('zincins'), catalytic domain"/>
    <property type="match status" value="1"/>
</dbReference>
<keyword evidence="1" id="KW-0732">Signal</keyword>
<name>A0ABZ2KGR7_9BACT</name>
<keyword evidence="4" id="KW-1185">Reference proteome</keyword>
<dbReference type="Proteomes" id="UP001379533">
    <property type="component" value="Chromosome"/>
</dbReference>
<dbReference type="InterPro" id="IPR014782">
    <property type="entry name" value="Peptidase_M1_dom"/>
</dbReference>
<reference evidence="3 4" key="1">
    <citation type="submission" date="2021-12" db="EMBL/GenBank/DDBJ databases">
        <title>Discovery of the Pendulisporaceae a myxobacterial family with distinct sporulation behavior and unique specialized metabolism.</title>
        <authorList>
            <person name="Garcia R."/>
            <person name="Popoff A."/>
            <person name="Bader C.D."/>
            <person name="Loehr J."/>
            <person name="Walesch S."/>
            <person name="Walt C."/>
            <person name="Boldt J."/>
            <person name="Bunk B."/>
            <person name="Haeckl F.J.F.P.J."/>
            <person name="Gunesch A.P."/>
            <person name="Birkelbach J."/>
            <person name="Nuebel U."/>
            <person name="Pietschmann T."/>
            <person name="Bach T."/>
            <person name="Mueller R."/>
        </authorList>
    </citation>
    <scope>NUCLEOTIDE SEQUENCE [LARGE SCALE GENOMIC DNA]</scope>
    <source>
        <strain evidence="3 4">MSr12523</strain>
    </source>
</reference>
<dbReference type="PROSITE" id="PS51257">
    <property type="entry name" value="PROKAR_LIPOPROTEIN"/>
    <property type="match status" value="1"/>
</dbReference>
<accession>A0ABZ2KGR7</accession>
<evidence type="ECO:0000256" key="1">
    <source>
        <dbReference type="SAM" id="SignalP"/>
    </source>
</evidence>
<feature type="chain" id="PRO_5046842736" evidence="1">
    <location>
        <begin position="19"/>
        <end position="450"/>
    </location>
</feature>
<evidence type="ECO:0000313" key="4">
    <source>
        <dbReference type="Proteomes" id="UP001379533"/>
    </source>
</evidence>
<feature type="signal peptide" evidence="1">
    <location>
        <begin position="1"/>
        <end position="18"/>
    </location>
</feature>
<dbReference type="InterPro" id="IPR034015">
    <property type="entry name" value="M1_LTA4H"/>
</dbReference>
<dbReference type="InterPro" id="IPR027268">
    <property type="entry name" value="Peptidase_M4/M1_CTD_sf"/>
</dbReference>